<dbReference type="RefSeq" id="WP_166153721.1">
    <property type="nucleotide sequence ID" value="NZ_JAAOIW010000012.1"/>
</dbReference>
<evidence type="ECO:0000313" key="5">
    <source>
        <dbReference type="EMBL" id="NHN33407.1"/>
    </source>
</evidence>
<dbReference type="InterPro" id="IPR036388">
    <property type="entry name" value="WH-like_DNA-bd_sf"/>
</dbReference>
<keyword evidence="3" id="KW-0804">Transcription</keyword>
<dbReference type="InterPro" id="IPR000835">
    <property type="entry name" value="HTH_MarR-typ"/>
</dbReference>
<dbReference type="SUPFAM" id="SSF46785">
    <property type="entry name" value="Winged helix' DNA-binding domain"/>
    <property type="match status" value="1"/>
</dbReference>
<comment type="caution">
    <text evidence="5">The sequence shown here is derived from an EMBL/GenBank/DDBJ whole genome shotgun (WGS) entry which is preliminary data.</text>
</comment>
<gene>
    <name evidence="5" type="ORF">G9U52_26700</name>
</gene>
<protein>
    <submittedName>
        <fullName evidence="5">MarR family transcriptional regulator</fullName>
    </submittedName>
</protein>
<evidence type="ECO:0000256" key="2">
    <source>
        <dbReference type="ARBA" id="ARBA00023125"/>
    </source>
</evidence>
<dbReference type="PANTHER" id="PTHR42756">
    <property type="entry name" value="TRANSCRIPTIONAL REGULATOR, MARR"/>
    <property type="match status" value="1"/>
</dbReference>
<feature type="domain" description="HTH marR-type" evidence="4">
    <location>
        <begin position="8"/>
        <end position="140"/>
    </location>
</feature>
<sequence length="152" mass="17349">MNESHDTNDSIGVLISQTARRLNQLLTSKFQSFDITSEQWSLLLRLAKQDGITQKELAIRSFKDPTNVTRILDQLERKGWIQRVQNNEDRRSFLTYVTEQGRLLNEQLLPVEAEFLNNIGASLSDGDLSQLRKTLTQINTNIDASLKTSLSK</sequence>
<name>A0ABX0JB95_9BACL</name>
<keyword evidence="2" id="KW-0238">DNA-binding</keyword>
<dbReference type="InterPro" id="IPR023187">
    <property type="entry name" value="Tscrpt_reg_MarR-type_CS"/>
</dbReference>
<dbReference type="PRINTS" id="PR00598">
    <property type="entry name" value="HTHMARR"/>
</dbReference>
<evidence type="ECO:0000256" key="1">
    <source>
        <dbReference type="ARBA" id="ARBA00023015"/>
    </source>
</evidence>
<reference evidence="5" key="1">
    <citation type="submission" date="2020-03" db="EMBL/GenBank/DDBJ databases">
        <title>Draft sequencing of Paenibacilllus sp. S3N08.</title>
        <authorList>
            <person name="Kim D.-U."/>
        </authorList>
    </citation>
    <scope>NUCLEOTIDE SEQUENCE</scope>
    <source>
        <strain evidence="5">S3N08</strain>
    </source>
</reference>
<keyword evidence="6" id="KW-1185">Reference proteome</keyword>
<accession>A0ABX0JB95</accession>
<proteinExistence type="predicted"/>
<dbReference type="Gene3D" id="1.10.10.10">
    <property type="entry name" value="Winged helix-like DNA-binding domain superfamily/Winged helix DNA-binding domain"/>
    <property type="match status" value="1"/>
</dbReference>
<keyword evidence="1" id="KW-0805">Transcription regulation</keyword>
<dbReference type="PROSITE" id="PS01117">
    <property type="entry name" value="HTH_MARR_1"/>
    <property type="match status" value="1"/>
</dbReference>
<dbReference type="PANTHER" id="PTHR42756:SF1">
    <property type="entry name" value="TRANSCRIPTIONAL REPRESSOR OF EMRAB OPERON"/>
    <property type="match status" value="1"/>
</dbReference>
<evidence type="ECO:0000256" key="3">
    <source>
        <dbReference type="ARBA" id="ARBA00023163"/>
    </source>
</evidence>
<organism evidence="5 6">
    <name type="scientific">Paenibacillus agricola</name>
    <dbReference type="NCBI Taxonomy" id="2716264"/>
    <lineage>
        <taxon>Bacteria</taxon>
        <taxon>Bacillati</taxon>
        <taxon>Bacillota</taxon>
        <taxon>Bacilli</taxon>
        <taxon>Bacillales</taxon>
        <taxon>Paenibacillaceae</taxon>
        <taxon>Paenibacillus</taxon>
    </lineage>
</organism>
<dbReference type="SMART" id="SM00347">
    <property type="entry name" value="HTH_MARR"/>
    <property type="match status" value="1"/>
</dbReference>
<dbReference type="PROSITE" id="PS50995">
    <property type="entry name" value="HTH_MARR_2"/>
    <property type="match status" value="1"/>
</dbReference>
<dbReference type="Proteomes" id="UP001165962">
    <property type="component" value="Unassembled WGS sequence"/>
</dbReference>
<dbReference type="Pfam" id="PF01047">
    <property type="entry name" value="MarR"/>
    <property type="match status" value="1"/>
</dbReference>
<dbReference type="EMBL" id="JAAOIW010000012">
    <property type="protein sequence ID" value="NHN33407.1"/>
    <property type="molecule type" value="Genomic_DNA"/>
</dbReference>
<dbReference type="InterPro" id="IPR036390">
    <property type="entry name" value="WH_DNA-bd_sf"/>
</dbReference>
<evidence type="ECO:0000259" key="4">
    <source>
        <dbReference type="PROSITE" id="PS50995"/>
    </source>
</evidence>
<evidence type="ECO:0000313" key="6">
    <source>
        <dbReference type="Proteomes" id="UP001165962"/>
    </source>
</evidence>